<dbReference type="Proteomes" id="UP000178529">
    <property type="component" value="Unassembled WGS sequence"/>
</dbReference>
<protein>
    <submittedName>
        <fullName evidence="1">Uncharacterized protein</fullName>
    </submittedName>
</protein>
<gene>
    <name evidence="1" type="ORF">A3J68_01150</name>
</gene>
<proteinExistence type="predicted"/>
<comment type="caution">
    <text evidence="1">The sequence shown here is derived from an EMBL/GenBank/DDBJ whole genome shotgun (WGS) entry which is preliminary data.</text>
</comment>
<evidence type="ECO:0000313" key="1">
    <source>
        <dbReference type="EMBL" id="OHA69238.1"/>
    </source>
</evidence>
<organism evidence="1 2">
    <name type="scientific">Candidatus Wildermuthbacteria bacterium RIFCSPHIGHO2_02_FULL_48_16</name>
    <dbReference type="NCBI Taxonomy" id="1802453"/>
    <lineage>
        <taxon>Bacteria</taxon>
        <taxon>Candidatus Wildermuthiibacteriota</taxon>
    </lineage>
</organism>
<evidence type="ECO:0000313" key="2">
    <source>
        <dbReference type="Proteomes" id="UP000178529"/>
    </source>
</evidence>
<dbReference type="AlphaFoldDB" id="A0A1G2R9N0"/>
<reference evidence="1 2" key="1">
    <citation type="journal article" date="2016" name="Nat. Commun.">
        <title>Thousands of microbial genomes shed light on interconnected biogeochemical processes in an aquifer system.</title>
        <authorList>
            <person name="Anantharaman K."/>
            <person name="Brown C.T."/>
            <person name="Hug L.A."/>
            <person name="Sharon I."/>
            <person name="Castelle C.J."/>
            <person name="Probst A.J."/>
            <person name="Thomas B.C."/>
            <person name="Singh A."/>
            <person name="Wilkins M.J."/>
            <person name="Karaoz U."/>
            <person name="Brodie E.L."/>
            <person name="Williams K.H."/>
            <person name="Hubbard S.S."/>
            <person name="Banfield J.F."/>
        </authorList>
    </citation>
    <scope>NUCLEOTIDE SEQUENCE [LARGE SCALE GENOMIC DNA]</scope>
</reference>
<name>A0A1G2R9N0_9BACT</name>
<sequence length="153" mass="17039">MIQVELHVNLEQSQGLELGGIPRRGIYEGIPPKSTQVFGAYGLARVQISHAVQEMRENGYGAEEPSLLQRDETMDILVLPFSRTSSSRDIPAGVEQFLCVTWGYCKVLVAPNSEDGRVIHIVNCAHKLSFPPLYELSFEEGLWGVKEPSETRP</sequence>
<accession>A0A1G2R9N0</accession>
<dbReference type="EMBL" id="MHTY01000002">
    <property type="protein sequence ID" value="OHA69238.1"/>
    <property type="molecule type" value="Genomic_DNA"/>
</dbReference>